<keyword evidence="2 4" id="KW-0863">Zinc-finger</keyword>
<dbReference type="EMBL" id="KN838637">
    <property type="protein sequence ID" value="KIJ99861.1"/>
    <property type="molecule type" value="Genomic_DNA"/>
</dbReference>
<evidence type="ECO:0000256" key="1">
    <source>
        <dbReference type="ARBA" id="ARBA00022723"/>
    </source>
</evidence>
<dbReference type="STRING" id="1095629.A0A0C9XQC1"/>
<organism evidence="6 7">
    <name type="scientific">Laccaria amethystina LaAM-08-1</name>
    <dbReference type="NCBI Taxonomy" id="1095629"/>
    <lineage>
        <taxon>Eukaryota</taxon>
        <taxon>Fungi</taxon>
        <taxon>Dikarya</taxon>
        <taxon>Basidiomycota</taxon>
        <taxon>Agaricomycotina</taxon>
        <taxon>Agaricomycetes</taxon>
        <taxon>Agaricomycetidae</taxon>
        <taxon>Agaricales</taxon>
        <taxon>Agaricineae</taxon>
        <taxon>Hydnangiaceae</taxon>
        <taxon>Laccaria</taxon>
    </lineage>
</organism>
<evidence type="ECO:0000256" key="2">
    <source>
        <dbReference type="ARBA" id="ARBA00022771"/>
    </source>
</evidence>
<sequence length="247" mass="27410">MTSSFPDPSIISRVPGGPKRLGHKCSNFECAARGTDTTLKVCARCKAVKYCSRECQTKDWKNHKPACTNNAEHAAQLAQADQSGILAHSLPQGITLTDLDQRLEKWIKFHNSTLMAATIHALALPRDIKRSRTHIVRMQVSYREDNNGAPGKFFRVDGAEAIEMDEAGRLGGAWPESLVQIGKLREESEKRRMGTVAAIGVECYPLAVQIVPFGSLRDLSPLEIVKGWEQVLKRDVQNAKKFTRFGP</sequence>
<dbReference type="InterPro" id="IPR002893">
    <property type="entry name" value="Znf_MYND"/>
</dbReference>
<accession>A0A0C9XQC1</accession>
<keyword evidence="1" id="KW-0479">Metal-binding</keyword>
<reference evidence="7" key="2">
    <citation type="submission" date="2015-01" db="EMBL/GenBank/DDBJ databases">
        <title>Evolutionary Origins and Diversification of the Mycorrhizal Mutualists.</title>
        <authorList>
            <consortium name="DOE Joint Genome Institute"/>
            <consortium name="Mycorrhizal Genomics Consortium"/>
            <person name="Kohler A."/>
            <person name="Kuo A."/>
            <person name="Nagy L.G."/>
            <person name="Floudas D."/>
            <person name="Copeland A."/>
            <person name="Barry K.W."/>
            <person name="Cichocki N."/>
            <person name="Veneault-Fourrey C."/>
            <person name="LaButti K."/>
            <person name="Lindquist E.A."/>
            <person name="Lipzen A."/>
            <person name="Lundell T."/>
            <person name="Morin E."/>
            <person name="Murat C."/>
            <person name="Riley R."/>
            <person name="Ohm R."/>
            <person name="Sun H."/>
            <person name="Tunlid A."/>
            <person name="Henrissat B."/>
            <person name="Grigoriev I.V."/>
            <person name="Hibbett D.S."/>
            <person name="Martin F."/>
        </authorList>
    </citation>
    <scope>NUCLEOTIDE SEQUENCE [LARGE SCALE GENOMIC DNA]</scope>
    <source>
        <strain evidence="7">LaAM-08-1</strain>
    </source>
</reference>
<name>A0A0C9XQC1_9AGAR</name>
<dbReference type="AlphaFoldDB" id="A0A0C9XQC1"/>
<dbReference type="Gene3D" id="6.10.140.2220">
    <property type="match status" value="1"/>
</dbReference>
<keyword evidence="7" id="KW-1185">Reference proteome</keyword>
<gene>
    <name evidence="6" type="ORF">K443DRAFT_679617</name>
</gene>
<feature type="domain" description="MYND-type" evidence="5">
    <location>
        <begin position="27"/>
        <end position="67"/>
    </location>
</feature>
<dbReference type="PROSITE" id="PS50865">
    <property type="entry name" value="ZF_MYND_2"/>
    <property type="match status" value="1"/>
</dbReference>
<proteinExistence type="predicted"/>
<evidence type="ECO:0000259" key="5">
    <source>
        <dbReference type="PROSITE" id="PS50865"/>
    </source>
</evidence>
<dbReference type="OrthoDB" id="432970at2759"/>
<evidence type="ECO:0000256" key="3">
    <source>
        <dbReference type="ARBA" id="ARBA00022833"/>
    </source>
</evidence>
<evidence type="ECO:0000256" key="4">
    <source>
        <dbReference type="PROSITE-ProRule" id="PRU00134"/>
    </source>
</evidence>
<evidence type="ECO:0000313" key="6">
    <source>
        <dbReference type="EMBL" id="KIJ99861.1"/>
    </source>
</evidence>
<dbReference type="Proteomes" id="UP000054477">
    <property type="component" value="Unassembled WGS sequence"/>
</dbReference>
<dbReference type="Pfam" id="PF01753">
    <property type="entry name" value="zf-MYND"/>
    <property type="match status" value="1"/>
</dbReference>
<keyword evidence="3" id="KW-0862">Zinc</keyword>
<dbReference type="GO" id="GO:0008270">
    <property type="term" value="F:zinc ion binding"/>
    <property type="evidence" value="ECO:0007669"/>
    <property type="project" value="UniProtKB-KW"/>
</dbReference>
<reference evidence="6 7" key="1">
    <citation type="submission" date="2014-04" db="EMBL/GenBank/DDBJ databases">
        <authorList>
            <consortium name="DOE Joint Genome Institute"/>
            <person name="Kuo A."/>
            <person name="Kohler A."/>
            <person name="Nagy L.G."/>
            <person name="Floudas D."/>
            <person name="Copeland A."/>
            <person name="Barry K.W."/>
            <person name="Cichocki N."/>
            <person name="Veneault-Fourrey C."/>
            <person name="LaButti K."/>
            <person name="Lindquist E.A."/>
            <person name="Lipzen A."/>
            <person name="Lundell T."/>
            <person name="Morin E."/>
            <person name="Murat C."/>
            <person name="Sun H."/>
            <person name="Tunlid A."/>
            <person name="Henrissat B."/>
            <person name="Grigoriev I.V."/>
            <person name="Hibbett D.S."/>
            <person name="Martin F."/>
            <person name="Nordberg H.P."/>
            <person name="Cantor M.N."/>
            <person name="Hua S.X."/>
        </authorList>
    </citation>
    <scope>NUCLEOTIDE SEQUENCE [LARGE SCALE GENOMIC DNA]</scope>
    <source>
        <strain evidence="6 7">LaAM-08-1</strain>
    </source>
</reference>
<protein>
    <recommendedName>
        <fullName evidence="5">MYND-type domain-containing protein</fullName>
    </recommendedName>
</protein>
<dbReference type="HOGENOM" id="CLU_094262_0_1_1"/>
<evidence type="ECO:0000313" key="7">
    <source>
        <dbReference type="Proteomes" id="UP000054477"/>
    </source>
</evidence>
<dbReference type="SUPFAM" id="SSF144232">
    <property type="entry name" value="HIT/MYND zinc finger-like"/>
    <property type="match status" value="1"/>
</dbReference>